<evidence type="ECO:0000256" key="1">
    <source>
        <dbReference type="ARBA" id="ARBA00006817"/>
    </source>
</evidence>
<evidence type="ECO:0000259" key="2">
    <source>
        <dbReference type="Pfam" id="PF08327"/>
    </source>
</evidence>
<organism evidence="3 4">
    <name type="scientific">Fimbriimonas ginsengisoli Gsoil 348</name>
    <dbReference type="NCBI Taxonomy" id="661478"/>
    <lineage>
        <taxon>Bacteria</taxon>
        <taxon>Bacillati</taxon>
        <taxon>Armatimonadota</taxon>
        <taxon>Fimbriimonadia</taxon>
        <taxon>Fimbriimonadales</taxon>
        <taxon>Fimbriimonadaceae</taxon>
        <taxon>Fimbriimonas</taxon>
    </lineage>
</organism>
<gene>
    <name evidence="3" type="ORF">OP10G_3856</name>
</gene>
<dbReference type="RefSeq" id="WP_025228860.1">
    <property type="nucleotide sequence ID" value="NZ_CP007139.1"/>
</dbReference>
<accession>A0A068NYQ3</accession>
<name>A0A068NYQ3_FIMGI</name>
<dbReference type="InterPro" id="IPR023393">
    <property type="entry name" value="START-like_dom_sf"/>
</dbReference>
<dbReference type="InterPro" id="IPR013538">
    <property type="entry name" value="ASHA1/2-like_C"/>
</dbReference>
<keyword evidence="4" id="KW-1185">Reference proteome</keyword>
<evidence type="ECO:0000313" key="4">
    <source>
        <dbReference type="Proteomes" id="UP000027982"/>
    </source>
</evidence>
<protein>
    <submittedName>
        <fullName evidence="3">Activator of Hsp90 ATPase 1 family protein</fullName>
    </submittedName>
</protein>
<dbReference type="KEGG" id="fgi:OP10G_3856"/>
<feature type="domain" description="Activator of Hsp90 ATPase homologue 1/2-like C-terminal" evidence="2">
    <location>
        <begin position="20"/>
        <end position="141"/>
    </location>
</feature>
<sequence>MKQIPSAPEIAIVSGDFEQFSPQELYDYFTQVDLLTQWWPKEAEIDLKVGGQYRMSWPENDWHLRGEYTALEPGVHLGFTWAWDHEPSNSLRKQVDIWFQPLFENGGRLAAHHGPFDTSENDQSSRQGIVEGWIHFGMRLAGLKDGNSE</sequence>
<dbReference type="CDD" id="cd07814">
    <property type="entry name" value="SRPBCC_CalC_Aha1-like"/>
    <property type="match status" value="1"/>
</dbReference>
<proteinExistence type="inferred from homology"/>
<dbReference type="Gene3D" id="3.30.530.20">
    <property type="match status" value="1"/>
</dbReference>
<dbReference type="OrthoDB" id="9805228at2"/>
<dbReference type="SUPFAM" id="SSF55961">
    <property type="entry name" value="Bet v1-like"/>
    <property type="match status" value="1"/>
</dbReference>
<dbReference type="Proteomes" id="UP000027982">
    <property type="component" value="Chromosome"/>
</dbReference>
<dbReference type="EMBL" id="CP007139">
    <property type="protein sequence ID" value="AIE87224.1"/>
    <property type="molecule type" value="Genomic_DNA"/>
</dbReference>
<reference evidence="3 4" key="1">
    <citation type="journal article" date="2014" name="PLoS ONE">
        <title>The first complete genome sequence of the class fimbriimonadia in the phylum armatimonadetes.</title>
        <authorList>
            <person name="Hu Z.Y."/>
            <person name="Wang Y.Z."/>
            <person name="Im W.T."/>
            <person name="Wang S.Y."/>
            <person name="Zhao G.P."/>
            <person name="Zheng H.J."/>
            <person name="Quan Z.X."/>
        </authorList>
    </citation>
    <scope>NUCLEOTIDE SEQUENCE [LARGE SCALE GENOMIC DNA]</scope>
    <source>
        <strain evidence="3">Gsoil 348</strain>
    </source>
</reference>
<dbReference type="AlphaFoldDB" id="A0A068NYQ3"/>
<comment type="similarity">
    <text evidence="1">Belongs to the AHA1 family.</text>
</comment>
<dbReference type="eggNOG" id="ENOG502ZRDH">
    <property type="taxonomic scope" value="Bacteria"/>
</dbReference>
<dbReference type="HOGENOM" id="CLU_1746925_0_0_0"/>
<dbReference type="Pfam" id="PF08327">
    <property type="entry name" value="AHSA1"/>
    <property type="match status" value="1"/>
</dbReference>
<evidence type="ECO:0000313" key="3">
    <source>
        <dbReference type="EMBL" id="AIE87224.1"/>
    </source>
</evidence>